<reference evidence="2" key="1">
    <citation type="journal article" date="2019" name="Sci. Rep.">
        <title>Draft genome of Tanacetum cinerariifolium, the natural source of mosquito coil.</title>
        <authorList>
            <person name="Yamashiro T."/>
            <person name="Shiraishi A."/>
            <person name="Satake H."/>
            <person name="Nakayama K."/>
        </authorList>
    </citation>
    <scope>NUCLEOTIDE SEQUENCE</scope>
</reference>
<comment type="caution">
    <text evidence="2">The sequence shown here is derived from an EMBL/GenBank/DDBJ whole genome shotgun (WGS) entry which is preliminary data.</text>
</comment>
<feature type="compositionally biased region" description="Basic and acidic residues" evidence="1">
    <location>
        <begin position="598"/>
        <end position="614"/>
    </location>
</feature>
<feature type="region of interest" description="Disordered" evidence="1">
    <location>
        <begin position="465"/>
        <end position="488"/>
    </location>
</feature>
<dbReference type="AlphaFoldDB" id="A0A6L2KTG5"/>
<feature type="compositionally biased region" description="Low complexity" evidence="1">
    <location>
        <begin position="465"/>
        <end position="477"/>
    </location>
</feature>
<feature type="region of interest" description="Disordered" evidence="1">
    <location>
        <begin position="202"/>
        <end position="256"/>
    </location>
</feature>
<feature type="region of interest" description="Disordered" evidence="1">
    <location>
        <begin position="698"/>
        <end position="726"/>
    </location>
</feature>
<feature type="region of interest" description="Disordered" evidence="1">
    <location>
        <begin position="317"/>
        <end position="378"/>
    </location>
</feature>
<feature type="compositionally biased region" description="Low complexity" evidence="1">
    <location>
        <begin position="643"/>
        <end position="659"/>
    </location>
</feature>
<feature type="compositionally biased region" description="Pro residues" evidence="1">
    <location>
        <begin position="627"/>
        <end position="642"/>
    </location>
</feature>
<feature type="compositionally biased region" description="Polar residues" evidence="1">
    <location>
        <begin position="240"/>
        <end position="251"/>
    </location>
</feature>
<feature type="compositionally biased region" description="Low complexity" evidence="1">
    <location>
        <begin position="229"/>
        <end position="239"/>
    </location>
</feature>
<gene>
    <name evidence="2" type="ORF">Tci_024839</name>
</gene>
<protein>
    <recommendedName>
        <fullName evidence="3">Monodehydroascorbate reductase</fullName>
    </recommendedName>
</protein>
<organism evidence="2">
    <name type="scientific">Tanacetum cinerariifolium</name>
    <name type="common">Dalmatian daisy</name>
    <name type="synonym">Chrysanthemum cinerariifolium</name>
    <dbReference type="NCBI Taxonomy" id="118510"/>
    <lineage>
        <taxon>Eukaryota</taxon>
        <taxon>Viridiplantae</taxon>
        <taxon>Streptophyta</taxon>
        <taxon>Embryophyta</taxon>
        <taxon>Tracheophyta</taxon>
        <taxon>Spermatophyta</taxon>
        <taxon>Magnoliopsida</taxon>
        <taxon>eudicotyledons</taxon>
        <taxon>Gunneridae</taxon>
        <taxon>Pentapetalae</taxon>
        <taxon>asterids</taxon>
        <taxon>campanulids</taxon>
        <taxon>Asterales</taxon>
        <taxon>Asteraceae</taxon>
        <taxon>Asteroideae</taxon>
        <taxon>Anthemideae</taxon>
        <taxon>Anthemidinae</taxon>
        <taxon>Tanacetum</taxon>
    </lineage>
</organism>
<feature type="region of interest" description="Disordered" evidence="1">
    <location>
        <begin position="598"/>
        <end position="685"/>
    </location>
</feature>
<accession>A0A6L2KTG5</accession>
<evidence type="ECO:0008006" key="3">
    <source>
        <dbReference type="Google" id="ProtNLM"/>
    </source>
</evidence>
<name>A0A6L2KTG5_TANCI</name>
<evidence type="ECO:0000313" key="2">
    <source>
        <dbReference type="EMBL" id="GEU52861.1"/>
    </source>
</evidence>
<feature type="compositionally biased region" description="Acidic residues" evidence="1">
    <location>
        <begin position="714"/>
        <end position="726"/>
    </location>
</feature>
<feature type="compositionally biased region" description="Low complexity" evidence="1">
    <location>
        <begin position="360"/>
        <end position="376"/>
    </location>
</feature>
<proteinExistence type="predicted"/>
<feature type="compositionally biased region" description="Basic and acidic residues" evidence="1">
    <location>
        <begin position="341"/>
        <end position="352"/>
    </location>
</feature>
<dbReference type="EMBL" id="BKCJ010003082">
    <property type="protein sequence ID" value="GEU52861.1"/>
    <property type="molecule type" value="Genomic_DNA"/>
</dbReference>
<sequence length="726" mass="80913">MLPAGQATAMAPPVRTDDQILPRIRAFTASSTIPSVYIQQFWDKVQYDKKAGCYRCQLDEQWNLSNVVTNDMFQPSRELTMIINLCLTGKTFGFERPRASVLQILWGIVKRAHIDYAERIWEEFTQSIHTFIDDKRNLSWHTTAKKKATLIVIPSIWFTKLIIHHLQKRHKFYPRPDSPLHLPNEEPVLGYLKFSGKDTKREVFGMPIPGSDPDSPAPKPTKPARKPKSTAPKAPPRSSILTPVTSAQPAPTSAPVVAENADLQKALAESMKSTYDAPRGLLPPVVIREPESEKYQPLLEPKKKSLADQYIFQRRTFIPTGSSGHDEPSYVELGQSESEESEKVVPKADEGGQGKGEGQAGPDPGQAGPDPGNAGAEVLLEDPASSSGTLSSLQHLSKDISFEDLFFSDKPYDADNDKANAETEVESMVSVKIQQDLSLIPQMTSLIIDLTSRLESPKVRQQFTATATETTTTTTTTLPPPPAQQQSTAEAMMMKRIGELEHIMANLIQVNKEIEERLNKHGVRLYMLEQLDIPQQVRKAISEVVMDAIDCAMQVPLRNRFRDLSEADMKEILHQCMRESESYRSHEDHMQLFKALEKSMNRDHSKERAQDLAKARKKKEKSRESPKMPPRSPPHQPPPSLPARPSRASGAPEASRSSQVPPPPPPPSSINQESQSKGSAAPSYSKIAASAEYQAWTMTDIRLRPSISLTPTDQEMDEDMGLDEQA</sequence>
<evidence type="ECO:0000256" key="1">
    <source>
        <dbReference type="SAM" id="MobiDB-lite"/>
    </source>
</evidence>